<accession>I4B8C5</accession>
<gene>
    <name evidence="3" type="ordered locus">Turpa_2893</name>
</gene>
<evidence type="ECO:0000313" key="4">
    <source>
        <dbReference type="Proteomes" id="UP000006048"/>
    </source>
</evidence>
<organism evidence="3 4">
    <name type="scientific">Turneriella parva (strain ATCC BAA-1111 / DSM 21527 / NCTC 11395 / H)</name>
    <name type="common">Leptospira parva</name>
    <dbReference type="NCBI Taxonomy" id="869212"/>
    <lineage>
        <taxon>Bacteria</taxon>
        <taxon>Pseudomonadati</taxon>
        <taxon>Spirochaetota</taxon>
        <taxon>Spirochaetia</taxon>
        <taxon>Leptospirales</taxon>
        <taxon>Leptospiraceae</taxon>
        <taxon>Turneriella</taxon>
    </lineage>
</organism>
<dbReference type="HOGENOM" id="CLU_1554626_0_0_12"/>
<dbReference type="GO" id="GO:0005509">
    <property type="term" value="F:calcium ion binding"/>
    <property type="evidence" value="ECO:0007669"/>
    <property type="project" value="InterPro"/>
</dbReference>
<proteinExistence type="predicted"/>
<feature type="domain" description="PsbP C-terminal" evidence="2">
    <location>
        <begin position="23"/>
        <end position="169"/>
    </location>
</feature>
<dbReference type="InterPro" id="IPR016123">
    <property type="entry name" value="Mog1/PsbP_a/b/a-sand"/>
</dbReference>
<name>I4B8C5_TURPD</name>
<dbReference type="Pfam" id="PF01789">
    <property type="entry name" value="PsbP"/>
    <property type="match status" value="1"/>
</dbReference>
<dbReference type="Gene3D" id="3.40.1000.10">
    <property type="entry name" value="Mog1/PsbP, alpha/beta/alpha sandwich"/>
    <property type="match status" value="1"/>
</dbReference>
<evidence type="ECO:0000256" key="1">
    <source>
        <dbReference type="SAM" id="SignalP"/>
    </source>
</evidence>
<feature type="signal peptide" evidence="1">
    <location>
        <begin position="1"/>
        <end position="20"/>
    </location>
</feature>
<dbReference type="EMBL" id="CP002959">
    <property type="protein sequence ID" value="AFM13532.1"/>
    <property type="molecule type" value="Genomic_DNA"/>
</dbReference>
<dbReference type="SUPFAM" id="SSF55724">
    <property type="entry name" value="Mog1p/PsbP-like"/>
    <property type="match status" value="1"/>
</dbReference>
<dbReference type="GO" id="GO:0019898">
    <property type="term" value="C:extrinsic component of membrane"/>
    <property type="evidence" value="ECO:0007669"/>
    <property type="project" value="InterPro"/>
</dbReference>
<dbReference type="GO" id="GO:0009654">
    <property type="term" value="C:photosystem II oxygen evolving complex"/>
    <property type="evidence" value="ECO:0007669"/>
    <property type="project" value="InterPro"/>
</dbReference>
<dbReference type="KEGG" id="tpx:Turpa_2893"/>
<sequence>MKKMFLIAGAIATVGGLVFADAMRTHTDRKAKFTIQHPGSWKKTVNQGGTNVTLATKDNLAMVQVIRADVEAGTTTDAFLKEVEKQIGETHVNQLPEDKRHAPADDLANMNADEGSAGYYDLDHEGQKIHQFIMVLRKAEVVYAVTVTFADLATDKYKDVAIKIADSVKILN</sequence>
<protein>
    <recommendedName>
        <fullName evidence="2">PsbP C-terminal domain-containing protein</fullName>
    </recommendedName>
</protein>
<dbReference type="GO" id="GO:0015979">
    <property type="term" value="P:photosynthesis"/>
    <property type="evidence" value="ECO:0007669"/>
    <property type="project" value="InterPro"/>
</dbReference>
<dbReference type="InterPro" id="IPR002683">
    <property type="entry name" value="PsbP_C"/>
</dbReference>
<evidence type="ECO:0000259" key="2">
    <source>
        <dbReference type="Pfam" id="PF01789"/>
    </source>
</evidence>
<dbReference type="AlphaFoldDB" id="I4B8C5"/>
<feature type="chain" id="PRO_5003686822" description="PsbP C-terminal domain-containing protein" evidence="1">
    <location>
        <begin position="21"/>
        <end position="172"/>
    </location>
</feature>
<reference evidence="3 4" key="1">
    <citation type="submission" date="2012-06" db="EMBL/GenBank/DDBJ databases">
        <title>The complete chromosome of genome of Turneriella parva DSM 21527.</title>
        <authorList>
            <consortium name="US DOE Joint Genome Institute (JGI-PGF)"/>
            <person name="Lucas S."/>
            <person name="Han J."/>
            <person name="Lapidus A."/>
            <person name="Bruce D."/>
            <person name="Goodwin L."/>
            <person name="Pitluck S."/>
            <person name="Peters L."/>
            <person name="Kyrpides N."/>
            <person name="Mavromatis K."/>
            <person name="Ivanova N."/>
            <person name="Mikhailova N."/>
            <person name="Chertkov O."/>
            <person name="Detter J.C."/>
            <person name="Tapia R."/>
            <person name="Han C."/>
            <person name="Land M."/>
            <person name="Hauser L."/>
            <person name="Markowitz V."/>
            <person name="Cheng J.-F."/>
            <person name="Hugenholtz P."/>
            <person name="Woyke T."/>
            <person name="Wu D."/>
            <person name="Gronow S."/>
            <person name="Wellnitz S."/>
            <person name="Brambilla E."/>
            <person name="Klenk H.-P."/>
            <person name="Eisen J.A."/>
        </authorList>
    </citation>
    <scope>NUCLEOTIDE SEQUENCE [LARGE SCALE GENOMIC DNA]</scope>
    <source>
        <strain evidence="4">ATCC BAA-1111 / DSM 21527 / NCTC 11395 / H</strain>
    </source>
</reference>
<keyword evidence="1" id="KW-0732">Signal</keyword>
<dbReference type="Proteomes" id="UP000006048">
    <property type="component" value="Chromosome"/>
</dbReference>
<dbReference type="RefSeq" id="WP_014804034.1">
    <property type="nucleotide sequence ID" value="NC_018020.1"/>
</dbReference>
<evidence type="ECO:0000313" key="3">
    <source>
        <dbReference type="EMBL" id="AFM13532.1"/>
    </source>
</evidence>
<keyword evidence="4" id="KW-1185">Reference proteome</keyword>